<proteinExistence type="predicted"/>
<keyword evidence="1" id="KW-1133">Transmembrane helix</keyword>
<dbReference type="EMBL" id="VWSG01000003">
    <property type="protein sequence ID" value="KAA5536067.1"/>
    <property type="molecule type" value="Genomic_DNA"/>
</dbReference>
<dbReference type="Proteomes" id="UP000325141">
    <property type="component" value="Unassembled WGS sequence"/>
</dbReference>
<dbReference type="InterPro" id="IPR021215">
    <property type="entry name" value="DUF2752"/>
</dbReference>
<keyword evidence="1" id="KW-0812">Transmembrane</keyword>
<dbReference type="Pfam" id="PF10825">
    <property type="entry name" value="DUF2752"/>
    <property type="match status" value="1"/>
</dbReference>
<feature type="transmembrane region" description="Helical" evidence="1">
    <location>
        <begin position="7"/>
        <end position="23"/>
    </location>
</feature>
<evidence type="ECO:0000313" key="2">
    <source>
        <dbReference type="EMBL" id="KAA5536067.1"/>
    </source>
</evidence>
<keyword evidence="1" id="KW-0472">Membrane</keyword>
<protein>
    <submittedName>
        <fullName evidence="2">DUF2752 domain-containing protein</fullName>
    </submittedName>
</protein>
<sequence length="136" mass="15704">MKKNKFYFFLIIACFAGYIWLFYNINAVSNTNSGIEICPFKRVTTLPCPSCGSTRSVIALISGDLQKALLINPLGFLIAAVLLVLPFWLLYDLILKKETFLKFYKDAERFLRKPKIAFLFVSLVLINWIWNIIKDL</sequence>
<evidence type="ECO:0000313" key="3">
    <source>
        <dbReference type="Proteomes" id="UP000325141"/>
    </source>
</evidence>
<reference evidence="2 3" key="1">
    <citation type="submission" date="2019-09" db="EMBL/GenBank/DDBJ databases">
        <title>Genome sequence and assembly of Flavobacterium sp.</title>
        <authorList>
            <person name="Chhetri G."/>
        </authorList>
    </citation>
    <scope>NUCLEOTIDE SEQUENCE [LARGE SCALE GENOMIC DNA]</scope>
    <source>
        <strain evidence="2 3">SNL9</strain>
    </source>
</reference>
<organism evidence="2 3">
    <name type="scientific">Paenimyroides baculatum</name>
    <dbReference type="NCBI Taxonomy" id="2608000"/>
    <lineage>
        <taxon>Bacteria</taxon>
        <taxon>Pseudomonadati</taxon>
        <taxon>Bacteroidota</taxon>
        <taxon>Flavobacteriia</taxon>
        <taxon>Flavobacteriales</taxon>
        <taxon>Flavobacteriaceae</taxon>
        <taxon>Paenimyroides</taxon>
    </lineage>
</organism>
<feature type="transmembrane region" description="Helical" evidence="1">
    <location>
        <begin position="116"/>
        <end position="133"/>
    </location>
</feature>
<dbReference type="AlphaFoldDB" id="A0A5M6CM52"/>
<name>A0A5M6CM52_9FLAO</name>
<accession>A0A5M6CM52</accession>
<feature type="transmembrane region" description="Helical" evidence="1">
    <location>
        <begin position="74"/>
        <end position="95"/>
    </location>
</feature>
<keyword evidence="3" id="KW-1185">Reference proteome</keyword>
<comment type="caution">
    <text evidence="2">The sequence shown here is derived from an EMBL/GenBank/DDBJ whole genome shotgun (WGS) entry which is preliminary data.</text>
</comment>
<gene>
    <name evidence="2" type="ORF">F0460_05515</name>
</gene>
<evidence type="ECO:0000256" key="1">
    <source>
        <dbReference type="SAM" id="Phobius"/>
    </source>
</evidence>